<feature type="transmembrane region" description="Helical" evidence="1">
    <location>
        <begin position="39"/>
        <end position="56"/>
    </location>
</feature>
<keyword evidence="1" id="KW-1133">Transmembrane helix</keyword>
<protein>
    <submittedName>
        <fullName evidence="2">Uncharacterized protein</fullName>
    </submittedName>
</protein>
<reference evidence="2 3" key="1">
    <citation type="submission" date="2015-01" db="EMBL/GenBank/DDBJ databases">
        <title>Evolution of Trichinella species and genotypes.</title>
        <authorList>
            <person name="Korhonen P.K."/>
            <person name="Edoardo P."/>
            <person name="Giuseppe L.R."/>
            <person name="Gasser R.B."/>
        </authorList>
    </citation>
    <scope>NUCLEOTIDE SEQUENCE [LARGE SCALE GENOMIC DNA]</scope>
    <source>
        <strain evidence="2">ISS37</strain>
    </source>
</reference>
<dbReference type="Proteomes" id="UP000054630">
    <property type="component" value="Unassembled WGS sequence"/>
</dbReference>
<accession>A0A0V0RY23</accession>
<keyword evidence="3" id="KW-1185">Reference proteome</keyword>
<dbReference type="AlphaFoldDB" id="A0A0V0RY23"/>
<proteinExistence type="predicted"/>
<evidence type="ECO:0000256" key="1">
    <source>
        <dbReference type="SAM" id="Phobius"/>
    </source>
</evidence>
<evidence type="ECO:0000313" key="2">
    <source>
        <dbReference type="EMBL" id="KRX19330.1"/>
    </source>
</evidence>
<sequence>MKRCNQILFYGKKEEYANSSNDNDTGFNIQKYVEKSLRLFKFHALMLIIVIGKMPVTTLKLTNAVVLNMFLPIAHAD</sequence>
<gene>
    <name evidence="2" type="ORF">T07_4064</name>
</gene>
<organism evidence="2 3">
    <name type="scientific">Trichinella nelsoni</name>
    <dbReference type="NCBI Taxonomy" id="6336"/>
    <lineage>
        <taxon>Eukaryota</taxon>
        <taxon>Metazoa</taxon>
        <taxon>Ecdysozoa</taxon>
        <taxon>Nematoda</taxon>
        <taxon>Enoplea</taxon>
        <taxon>Dorylaimia</taxon>
        <taxon>Trichinellida</taxon>
        <taxon>Trichinellidae</taxon>
        <taxon>Trichinella</taxon>
    </lineage>
</organism>
<dbReference type="OrthoDB" id="10347058at2759"/>
<name>A0A0V0RY23_9BILA</name>
<keyword evidence="1" id="KW-0812">Transmembrane</keyword>
<evidence type="ECO:0000313" key="3">
    <source>
        <dbReference type="Proteomes" id="UP000054630"/>
    </source>
</evidence>
<keyword evidence="1" id="KW-0472">Membrane</keyword>
<comment type="caution">
    <text evidence="2">The sequence shown here is derived from an EMBL/GenBank/DDBJ whole genome shotgun (WGS) entry which is preliminary data.</text>
</comment>
<dbReference type="EMBL" id="JYDL01000060">
    <property type="protein sequence ID" value="KRX19330.1"/>
    <property type="molecule type" value="Genomic_DNA"/>
</dbReference>